<dbReference type="PROSITE" id="PS50249">
    <property type="entry name" value="MPN"/>
    <property type="match status" value="1"/>
</dbReference>
<protein>
    <recommendedName>
        <fullName evidence="3">MPN domain-containing protein</fullName>
    </recommendedName>
</protein>
<dbReference type="CDD" id="cd08061">
    <property type="entry name" value="MPN_NPL4"/>
    <property type="match status" value="1"/>
</dbReference>
<feature type="compositionally biased region" description="Low complexity" evidence="2">
    <location>
        <begin position="628"/>
        <end position="637"/>
    </location>
</feature>
<name>A0ABN8L4G9_CHISP</name>
<evidence type="ECO:0000313" key="4">
    <source>
        <dbReference type="EMBL" id="CAH2980027.1"/>
    </source>
</evidence>
<evidence type="ECO:0000256" key="2">
    <source>
        <dbReference type="SAM" id="MobiDB-lite"/>
    </source>
</evidence>
<feature type="compositionally biased region" description="Basic residues" evidence="2">
    <location>
        <begin position="601"/>
        <end position="620"/>
    </location>
</feature>
<dbReference type="PANTHER" id="PTHR12710">
    <property type="entry name" value="NUCLEAR PROTEIN LOCALIZATION 4"/>
    <property type="match status" value="1"/>
</dbReference>
<dbReference type="Pfam" id="PF05021">
    <property type="entry name" value="NPL4"/>
    <property type="match status" value="2"/>
</dbReference>
<dbReference type="InterPro" id="IPR007716">
    <property type="entry name" value="NPL4_Zn-bd_put"/>
</dbReference>
<dbReference type="Proteomes" id="UP001153292">
    <property type="component" value="Chromosome 10"/>
</dbReference>
<dbReference type="PIRSF" id="PIRSF010052">
    <property type="entry name" value="Polyub_prc_Npl4"/>
    <property type="match status" value="1"/>
</dbReference>
<evidence type="ECO:0000256" key="1">
    <source>
        <dbReference type="ARBA" id="ARBA00011025"/>
    </source>
</evidence>
<feature type="region of interest" description="Disordered" evidence="2">
    <location>
        <begin position="18"/>
        <end position="43"/>
    </location>
</feature>
<dbReference type="InterPro" id="IPR016563">
    <property type="entry name" value="Npl4"/>
</dbReference>
<keyword evidence="5" id="KW-1185">Reference proteome</keyword>
<evidence type="ECO:0000313" key="5">
    <source>
        <dbReference type="Proteomes" id="UP001153292"/>
    </source>
</evidence>
<dbReference type="EMBL" id="OU963903">
    <property type="protein sequence ID" value="CAH2980027.1"/>
    <property type="molecule type" value="Genomic_DNA"/>
</dbReference>
<proteinExistence type="inferred from homology"/>
<organism evidence="4 5">
    <name type="scientific">Chilo suppressalis</name>
    <name type="common">Asiatic rice borer moth</name>
    <dbReference type="NCBI Taxonomy" id="168631"/>
    <lineage>
        <taxon>Eukaryota</taxon>
        <taxon>Metazoa</taxon>
        <taxon>Ecdysozoa</taxon>
        <taxon>Arthropoda</taxon>
        <taxon>Hexapoda</taxon>
        <taxon>Insecta</taxon>
        <taxon>Pterygota</taxon>
        <taxon>Neoptera</taxon>
        <taxon>Endopterygota</taxon>
        <taxon>Lepidoptera</taxon>
        <taxon>Glossata</taxon>
        <taxon>Ditrysia</taxon>
        <taxon>Pyraloidea</taxon>
        <taxon>Crambidae</taxon>
        <taxon>Crambinae</taxon>
        <taxon>Chilo</taxon>
    </lineage>
</organism>
<reference evidence="4" key="1">
    <citation type="submission" date="2021-12" db="EMBL/GenBank/DDBJ databases">
        <authorList>
            <person name="King R."/>
        </authorList>
    </citation>
    <scope>NUCLEOTIDE SEQUENCE</scope>
</reference>
<feature type="compositionally biased region" description="Low complexity" evidence="2">
    <location>
        <begin position="30"/>
        <end position="41"/>
    </location>
</feature>
<accession>A0ABN8L4G9</accession>
<feature type="region of interest" description="Disordered" evidence="2">
    <location>
        <begin position="599"/>
        <end position="637"/>
    </location>
</feature>
<feature type="domain" description="MPN" evidence="3">
    <location>
        <begin position="165"/>
        <end position="308"/>
    </location>
</feature>
<dbReference type="InterPro" id="IPR037518">
    <property type="entry name" value="MPN"/>
</dbReference>
<dbReference type="Pfam" id="PF05020">
    <property type="entry name" value="zf-NPL4"/>
    <property type="match status" value="1"/>
</dbReference>
<gene>
    <name evidence="4" type="ORF">CHILSU_LOCUS765</name>
</gene>
<comment type="similarity">
    <text evidence="1">Belongs to the NPL4 family.</text>
</comment>
<sequence>MLYLSPVNGAVLFDQPTTSAEANNKPFGEPAVAGSSAAAPPASTPRLGAIEEDEVDLQLYRMPGTIQRSRDEKLCRHNSNGCCVHCSPLEPWDENYLKEHNIKHMSFHSYMRKITSGKFVSLDELSFKIKPGCKEHPPWPRGICSKCQPGAVTLTRQPYRHVDNVLVEHPALVERFLAYWRATGHQRIGFLLGSYEIHPDVPLGIRARVAAIYEPPQSSTRDGVELQQDARQQLVLQLAARLQLRPVGWLFTDLLPDPTQPQAVRHLRYLYIRAAAGRAAAAGAAAGGAPAAAARGLAVHRPAARPHAAPGRATPQVSVYTSCSRTRGSSWCCSWRRACSCGPWAGCSPTCCPTPRSPRPCDTSGICIYELQQDARQQLVLQLAARLQLRPVGWLFTDLLPDPTQPQAVRHLRGVDTHFLSAQECIMAGHYQNLHPNACRHASSGYFGSKFVTVCVTGDSSQQVHLEGYQVSGQCAAMVRDNVLLPTRDAPDLGYVRPSSDAQYVPDVYYKEKDAYGNEVGASARRVPVAYLLVDVPCGVATGASTTRTRFDPRAAFPPAHRPLALHLQTLRALHEHVCAAGDFLQVGIPPRLQPYTSSLRRGHRRQHHAHALRPARRLPARAPPPGATSADAAGAARARVRRGGLPAGDVGLSRAAVPGVERGAAFISGGSGALTEGRGGARPAGGARVALPARPCHAVPAGGRCG</sequence>
<dbReference type="PANTHER" id="PTHR12710:SF0">
    <property type="entry name" value="NUCLEAR PROTEIN LOCALIZATION PROTEIN 4 HOMOLOG"/>
    <property type="match status" value="1"/>
</dbReference>
<dbReference type="InterPro" id="IPR007717">
    <property type="entry name" value="NPL4_C"/>
</dbReference>
<evidence type="ECO:0000259" key="3">
    <source>
        <dbReference type="PROSITE" id="PS50249"/>
    </source>
</evidence>